<dbReference type="InterPro" id="IPR027417">
    <property type="entry name" value="P-loop_NTPase"/>
</dbReference>
<keyword evidence="8 13" id="KW-0547">Nucleotide-binding</keyword>
<dbReference type="AlphaFoldDB" id="A0A1F4U9A5"/>
<dbReference type="EMBL" id="MEUM01000105">
    <property type="protein sequence ID" value="OGC41492.1"/>
    <property type="molecule type" value="Genomic_DNA"/>
</dbReference>
<dbReference type="Proteomes" id="UP000177025">
    <property type="component" value="Unassembled WGS sequence"/>
</dbReference>
<dbReference type="InterPro" id="IPR008144">
    <property type="entry name" value="Guanylate_kin-like_dom"/>
</dbReference>
<evidence type="ECO:0000256" key="5">
    <source>
        <dbReference type="ARBA" id="ARBA00016296"/>
    </source>
</evidence>
<evidence type="ECO:0000256" key="1">
    <source>
        <dbReference type="ARBA" id="ARBA00003531"/>
    </source>
</evidence>
<evidence type="ECO:0000256" key="4">
    <source>
        <dbReference type="ARBA" id="ARBA00012961"/>
    </source>
</evidence>
<dbReference type="NCBIfam" id="TIGR03263">
    <property type="entry name" value="guanyl_kin"/>
    <property type="match status" value="1"/>
</dbReference>
<dbReference type="HAMAP" id="MF_00328">
    <property type="entry name" value="Guanylate_kinase"/>
    <property type="match status" value="1"/>
</dbReference>
<evidence type="ECO:0000256" key="8">
    <source>
        <dbReference type="ARBA" id="ARBA00022741"/>
    </source>
</evidence>
<evidence type="ECO:0000313" key="16">
    <source>
        <dbReference type="Proteomes" id="UP000177025"/>
    </source>
</evidence>
<dbReference type="InterPro" id="IPR017665">
    <property type="entry name" value="Guanylate_kinase"/>
</dbReference>
<evidence type="ECO:0000256" key="9">
    <source>
        <dbReference type="ARBA" id="ARBA00022777"/>
    </source>
</evidence>
<keyword evidence="7 13" id="KW-0808">Transferase</keyword>
<dbReference type="PANTHER" id="PTHR23117">
    <property type="entry name" value="GUANYLATE KINASE-RELATED"/>
    <property type="match status" value="1"/>
</dbReference>
<evidence type="ECO:0000256" key="3">
    <source>
        <dbReference type="ARBA" id="ARBA00005790"/>
    </source>
</evidence>
<dbReference type="CDD" id="cd00071">
    <property type="entry name" value="GMPK"/>
    <property type="match status" value="1"/>
</dbReference>
<evidence type="ECO:0000256" key="12">
    <source>
        <dbReference type="ARBA" id="ARBA00048594"/>
    </source>
</evidence>
<evidence type="ECO:0000256" key="2">
    <source>
        <dbReference type="ARBA" id="ARBA00004496"/>
    </source>
</evidence>
<dbReference type="SUPFAM" id="SSF52540">
    <property type="entry name" value="P-loop containing nucleoside triphosphate hydrolases"/>
    <property type="match status" value="1"/>
</dbReference>
<comment type="caution">
    <text evidence="15">The sequence shown here is derived from an EMBL/GenBank/DDBJ whole genome shotgun (WGS) entry which is preliminary data.</text>
</comment>
<feature type="domain" description="Guanylate kinase-like" evidence="14">
    <location>
        <begin position="5"/>
        <end position="187"/>
    </location>
</feature>
<gene>
    <name evidence="13" type="primary">gmk</name>
    <name evidence="15" type="ORF">A2Y85_07530</name>
</gene>
<evidence type="ECO:0000259" key="14">
    <source>
        <dbReference type="PROSITE" id="PS50052"/>
    </source>
</evidence>
<comment type="similarity">
    <text evidence="3 13">Belongs to the guanylate kinase family.</text>
</comment>
<dbReference type="InterPro" id="IPR008145">
    <property type="entry name" value="GK/Ca_channel_bsu"/>
</dbReference>
<dbReference type="FunFam" id="3.30.63.10:FF:000005">
    <property type="entry name" value="Guanylate kinase"/>
    <property type="match status" value="1"/>
</dbReference>
<keyword evidence="10 13" id="KW-0067">ATP-binding</keyword>
<dbReference type="GO" id="GO:0005524">
    <property type="term" value="F:ATP binding"/>
    <property type="evidence" value="ECO:0007669"/>
    <property type="project" value="UniProtKB-UniRule"/>
</dbReference>
<reference evidence="15 16" key="1">
    <citation type="journal article" date="2016" name="Nat. Commun.">
        <title>Thousands of microbial genomes shed light on interconnected biogeochemical processes in an aquifer system.</title>
        <authorList>
            <person name="Anantharaman K."/>
            <person name="Brown C.T."/>
            <person name="Hug L.A."/>
            <person name="Sharon I."/>
            <person name="Castelle C.J."/>
            <person name="Probst A.J."/>
            <person name="Thomas B.C."/>
            <person name="Singh A."/>
            <person name="Wilkins M.J."/>
            <person name="Karaoz U."/>
            <person name="Brodie E.L."/>
            <person name="Williams K.H."/>
            <person name="Hubbard S.S."/>
            <person name="Banfield J.F."/>
        </authorList>
    </citation>
    <scope>NUCLEOTIDE SEQUENCE [LARGE SCALE GENOMIC DNA]</scope>
</reference>
<evidence type="ECO:0000256" key="7">
    <source>
        <dbReference type="ARBA" id="ARBA00022679"/>
    </source>
</evidence>
<accession>A0A1F4U9A5</accession>
<dbReference type="PROSITE" id="PS50052">
    <property type="entry name" value="GUANYLATE_KINASE_2"/>
    <property type="match status" value="1"/>
</dbReference>
<dbReference type="Gene3D" id="3.40.50.300">
    <property type="entry name" value="P-loop containing nucleotide triphosphate hydrolases"/>
    <property type="match status" value="1"/>
</dbReference>
<dbReference type="EC" id="2.7.4.8" evidence="4 13"/>
<name>A0A1F4U9A5_UNCW3</name>
<comment type="subcellular location">
    <subcellularLocation>
        <location evidence="2 13">Cytoplasm</location>
    </subcellularLocation>
</comment>
<dbReference type="SMART" id="SM00072">
    <property type="entry name" value="GuKc"/>
    <property type="match status" value="1"/>
</dbReference>
<feature type="binding site" evidence="13">
    <location>
        <begin position="12"/>
        <end position="19"/>
    </location>
    <ligand>
        <name>ATP</name>
        <dbReference type="ChEBI" id="CHEBI:30616"/>
    </ligand>
</feature>
<evidence type="ECO:0000256" key="11">
    <source>
        <dbReference type="ARBA" id="ARBA00030128"/>
    </source>
</evidence>
<comment type="function">
    <text evidence="1 13">Essential for recycling GMP and indirectly, cGMP.</text>
</comment>
<protein>
    <recommendedName>
        <fullName evidence="5 13">Guanylate kinase</fullName>
        <ecNumber evidence="4 13">2.7.4.8</ecNumber>
    </recommendedName>
    <alternativeName>
        <fullName evidence="11 13">GMP kinase</fullName>
    </alternativeName>
</protein>
<organism evidence="15 16">
    <name type="scientific">candidate division WOR-3 bacterium RBG_13_43_14</name>
    <dbReference type="NCBI Taxonomy" id="1802590"/>
    <lineage>
        <taxon>Bacteria</taxon>
        <taxon>Bacteria division WOR-3</taxon>
    </lineage>
</organism>
<dbReference type="GO" id="GO:0005829">
    <property type="term" value="C:cytosol"/>
    <property type="evidence" value="ECO:0007669"/>
    <property type="project" value="TreeGrafter"/>
</dbReference>
<evidence type="ECO:0000256" key="13">
    <source>
        <dbReference type="HAMAP-Rule" id="MF_00328"/>
    </source>
</evidence>
<comment type="catalytic activity">
    <reaction evidence="12 13">
        <text>GMP + ATP = GDP + ADP</text>
        <dbReference type="Rhea" id="RHEA:20780"/>
        <dbReference type="ChEBI" id="CHEBI:30616"/>
        <dbReference type="ChEBI" id="CHEBI:58115"/>
        <dbReference type="ChEBI" id="CHEBI:58189"/>
        <dbReference type="ChEBI" id="CHEBI:456216"/>
        <dbReference type="EC" id="2.7.4.8"/>
    </reaction>
</comment>
<evidence type="ECO:0000256" key="10">
    <source>
        <dbReference type="ARBA" id="ARBA00022840"/>
    </source>
</evidence>
<dbReference type="GO" id="GO:0004385">
    <property type="term" value="F:GMP kinase activity"/>
    <property type="evidence" value="ECO:0007669"/>
    <property type="project" value="UniProtKB-UniRule"/>
</dbReference>
<evidence type="ECO:0000313" key="15">
    <source>
        <dbReference type="EMBL" id="OGC41492.1"/>
    </source>
</evidence>
<proteinExistence type="inferred from homology"/>
<sequence>MSNKGRVIVISGPSGVGKSTICNIILKKRNDLWFSISTTSRVQRKGEQQNREYIFISKSSFLEQIKQNRFLEYAEVHGNLYGTPREPLEKVLEGGKNVLLDIDVQGAQKIMTLFSAGIFIFLIPPKFGDLKERLQKRNTDNTDEISKRLIQAQKEMEYMKDYKYIIQNIKIADTVRSILEILKNELDRNAEL</sequence>
<dbReference type="Pfam" id="PF00625">
    <property type="entry name" value="Guanylate_kin"/>
    <property type="match status" value="1"/>
</dbReference>
<dbReference type="Gene3D" id="3.30.63.10">
    <property type="entry name" value="Guanylate Kinase phosphate binding domain"/>
    <property type="match status" value="1"/>
</dbReference>
<dbReference type="PANTHER" id="PTHR23117:SF13">
    <property type="entry name" value="GUANYLATE KINASE"/>
    <property type="match status" value="1"/>
</dbReference>
<keyword evidence="9 13" id="KW-0418">Kinase</keyword>
<evidence type="ECO:0000256" key="6">
    <source>
        <dbReference type="ARBA" id="ARBA00022490"/>
    </source>
</evidence>
<keyword evidence="6 13" id="KW-0963">Cytoplasm</keyword>